<dbReference type="EMBL" id="AP025730">
    <property type="protein sequence ID" value="BDI08059.1"/>
    <property type="molecule type" value="Genomic_DNA"/>
</dbReference>
<evidence type="ECO:0000313" key="2">
    <source>
        <dbReference type="EMBL" id="BDI08059.1"/>
    </source>
</evidence>
<protein>
    <submittedName>
        <fullName evidence="2">Uncharacterized protein</fullName>
    </submittedName>
</protein>
<keyword evidence="3" id="KW-1185">Reference proteome</keyword>
<organism evidence="2 3">
    <name type="scientific">Sphaerotilus microaerophilus</name>
    <dbReference type="NCBI Taxonomy" id="2914710"/>
    <lineage>
        <taxon>Bacteria</taxon>
        <taxon>Pseudomonadati</taxon>
        <taxon>Pseudomonadota</taxon>
        <taxon>Betaproteobacteria</taxon>
        <taxon>Burkholderiales</taxon>
        <taxon>Sphaerotilaceae</taxon>
        <taxon>Sphaerotilus</taxon>
    </lineage>
</organism>
<name>A0ABM7YTX0_9BURK</name>
<proteinExistence type="predicted"/>
<sequence>MSSTLTIQIVKSTAAGSHVQPAMTPTNDPGGYRLKPDVLSQSMQLAQYTAFWHHPNGLCTGDPGWTKTPPMDPDGGGSAAAAAAGSADPKGKFLSGDYGSGGDIIVGGTTTITTYNGVEVTVSRIFDSQGVTQEVRNKATNELISSVRSQGGSIERGNVQAAQRARTGRTGWKELIR</sequence>
<feature type="region of interest" description="Disordered" evidence="1">
    <location>
        <begin position="155"/>
        <end position="177"/>
    </location>
</feature>
<feature type="region of interest" description="Disordered" evidence="1">
    <location>
        <begin position="62"/>
        <end position="88"/>
    </location>
</feature>
<reference evidence="2" key="1">
    <citation type="submission" date="2022-04" db="EMBL/GenBank/DDBJ databases">
        <title>Whole genome sequence of Sphaerotilus sp. FB-5.</title>
        <authorList>
            <person name="Takeda M."/>
            <person name="Narihara S."/>
            <person name="Akimoto M."/>
            <person name="Akimoto R."/>
            <person name="Nishiyashiki S."/>
            <person name="Murakami T."/>
        </authorList>
    </citation>
    <scope>NUCLEOTIDE SEQUENCE</scope>
    <source>
        <strain evidence="2">FB-5</strain>
    </source>
</reference>
<evidence type="ECO:0000313" key="3">
    <source>
        <dbReference type="Proteomes" id="UP001057498"/>
    </source>
</evidence>
<evidence type="ECO:0000256" key="1">
    <source>
        <dbReference type="SAM" id="MobiDB-lite"/>
    </source>
</evidence>
<accession>A0ABM7YTX0</accession>
<gene>
    <name evidence="2" type="ORF">CATMQ487_50290</name>
</gene>
<dbReference type="Proteomes" id="UP001057498">
    <property type="component" value="Chromosome"/>
</dbReference>